<dbReference type="SMART" id="SM00283">
    <property type="entry name" value="MA"/>
    <property type="match status" value="1"/>
</dbReference>
<evidence type="ECO:0000256" key="4">
    <source>
        <dbReference type="SAM" id="Coils"/>
    </source>
</evidence>
<dbReference type="InterPro" id="IPR004089">
    <property type="entry name" value="MCPsignal_dom"/>
</dbReference>
<evidence type="ECO:0000313" key="8">
    <source>
        <dbReference type="Proteomes" id="UP001302316"/>
    </source>
</evidence>
<protein>
    <submittedName>
        <fullName evidence="7">Methyl-accepting chemotaxis protein</fullName>
    </submittedName>
</protein>
<keyword evidence="5" id="KW-0472">Membrane</keyword>
<feature type="transmembrane region" description="Helical" evidence="5">
    <location>
        <begin position="26"/>
        <end position="48"/>
    </location>
</feature>
<feature type="coiled-coil region" evidence="4">
    <location>
        <begin position="405"/>
        <end position="432"/>
    </location>
</feature>
<dbReference type="SUPFAM" id="SSF58104">
    <property type="entry name" value="Methyl-accepting chemotaxis protein (MCP) signaling domain"/>
    <property type="match status" value="1"/>
</dbReference>
<dbReference type="GO" id="GO:0007165">
    <property type="term" value="P:signal transduction"/>
    <property type="evidence" value="ECO:0007669"/>
    <property type="project" value="UniProtKB-KW"/>
</dbReference>
<evidence type="ECO:0000256" key="1">
    <source>
        <dbReference type="ARBA" id="ARBA00004370"/>
    </source>
</evidence>
<evidence type="ECO:0000256" key="2">
    <source>
        <dbReference type="ARBA" id="ARBA00023224"/>
    </source>
</evidence>
<dbReference type="EMBL" id="JAYGII010000006">
    <property type="protein sequence ID" value="MEA5445110.1"/>
    <property type="molecule type" value="Genomic_DNA"/>
</dbReference>
<keyword evidence="8" id="KW-1185">Reference proteome</keyword>
<dbReference type="Pfam" id="PF00015">
    <property type="entry name" value="MCPsignal"/>
    <property type="match status" value="1"/>
</dbReference>
<feature type="transmembrane region" description="Helical" evidence="5">
    <location>
        <begin position="54"/>
        <end position="73"/>
    </location>
</feature>
<evidence type="ECO:0000313" key="7">
    <source>
        <dbReference type="EMBL" id="MEA5445110.1"/>
    </source>
</evidence>
<dbReference type="PANTHER" id="PTHR32089:SF112">
    <property type="entry name" value="LYSOZYME-LIKE PROTEIN-RELATED"/>
    <property type="match status" value="1"/>
</dbReference>
<proteinExistence type="predicted"/>
<dbReference type="GO" id="GO:0006935">
    <property type="term" value="P:chemotaxis"/>
    <property type="evidence" value="ECO:0007669"/>
    <property type="project" value="UniProtKB-ARBA"/>
</dbReference>
<dbReference type="PROSITE" id="PS50111">
    <property type="entry name" value="CHEMOTAXIS_TRANSDUC_2"/>
    <property type="match status" value="1"/>
</dbReference>
<dbReference type="Proteomes" id="UP001302316">
    <property type="component" value="Unassembled WGS sequence"/>
</dbReference>
<gene>
    <name evidence="7" type="ORF">VCB98_04655</name>
</gene>
<keyword evidence="5" id="KW-0812">Transmembrane</keyword>
<evidence type="ECO:0000256" key="5">
    <source>
        <dbReference type="SAM" id="Phobius"/>
    </source>
</evidence>
<comment type="caution">
    <text evidence="7">The sequence shown here is derived from an EMBL/GenBank/DDBJ whole genome shotgun (WGS) entry which is preliminary data.</text>
</comment>
<keyword evidence="4" id="KW-0175">Coiled coil</keyword>
<feature type="transmembrane region" description="Helical" evidence="5">
    <location>
        <begin position="129"/>
        <end position="145"/>
    </location>
</feature>
<feature type="domain" description="Methyl-accepting transducer" evidence="6">
    <location>
        <begin position="205"/>
        <end position="441"/>
    </location>
</feature>
<organism evidence="7 8">
    <name type="scientific">Natronospira elongata</name>
    <dbReference type="NCBI Taxonomy" id="3110268"/>
    <lineage>
        <taxon>Bacteria</taxon>
        <taxon>Pseudomonadati</taxon>
        <taxon>Pseudomonadota</taxon>
        <taxon>Gammaproteobacteria</taxon>
        <taxon>Natronospirales</taxon>
        <taxon>Natronospiraceae</taxon>
        <taxon>Natronospira</taxon>
    </lineage>
</organism>
<evidence type="ECO:0000256" key="3">
    <source>
        <dbReference type="PROSITE-ProRule" id="PRU00284"/>
    </source>
</evidence>
<evidence type="ECO:0000259" key="6">
    <source>
        <dbReference type="PROSITE" id="PS50111"/>
    </source>
</evidence>
<feature type="transmembrane region" description="Helical" evidence="5">
    <location>
        <begin position="165"/>
        <end position="184"/>
    </location>
</feature>
<comment type="subcellular location">
    <subcellularLocation>
        <location evidence="1">Membrane</location>
    </subcellularLocation>
</comment>
<accession>A0AAP6ML17</accession>
<dbReference type="AlphaFoldDB" id="A0AAP6ML17"/>
<dbReference type="PANTHER" id="PTHR32089">
    <property type="entry name" value="METHYL-ACCEPTING CHEMOTAXIS PROTEIN MCPB"/>
    <property type="match status" value="1"/>
</dbReference>
<dbReference type="GO" id="GO:0016020">
    <property type="term" value="C:membrane"/>
    <property type="evidence" value="ECO:0007669"/>
    <property type="project" value="UniProtKB-SubCell"/>
</dbReference>
<keyword evidence="5" id="KW-1133">Transmembrane helix</keyword>
<dbReference type="Gene3D" id="1.10.287.950">
    <property type="entry name" value="Methyl-accepting chemotaxis protein"/>
    <property type="match status" value="1"/>
</dbReference>
<dbReference type="RefSeq" id="WP_346050741.1">
    <property type="nucleotide sequence ID" value="NZ_JAYGII010000006.1"/>
</dbReference>
<keyword evidence="2 3" id="KW-0807">Transducer</keyword>
<sequence>MNEAGGVLEFFLPVGRRLSAEQRTQALNLTGISLALGVAGLFFTLRYYLLGMPLGSLGVLIASLIALCCPLVLKLSGSIAAARLLALGTLNALLFWLCFVAAGVMSSPVFWFAVVPVAAIFTGGWRHGYLWTPIAAATVILLHLGEQGGWLLPLDHLPEEAVRPMQISSSLVLLVVMAILALLFERARRRGVAELEQVSADLASAGSHMADRSRSIGTEASAVAELLSEQEENRRKIESLLAELTDVAERAFGEAQQMAQGAARAETRAGDGGRLAHATVEELEALNRTVRESGEELRKLASGTRSLMKVVELIDNIARQTHRLALNASIEAARAGAEGRSFGVVAEEVRALAERSQEAAHEIGDRIDRLVHGVEDGSSGMQRAAEVMESSRHQASEADLALGEIVETARQLAEQSRNVAEATERQRAAERSLRAWFQQLGERLEHISASSGRIDQAANEVGAALDTLERGLGRKQSDAGEKR</sequence>
<name>A0AAP6ML17_9GAMM</name>
<reference evidence="7 8" key="1">
    <citation type="submission" date="2023-12" db="EMBL/GenBank/DDBJ databases">
        <title>Whole-genome sequencing of halo(alkali)philic microorganisms from hypersaline lakes.</title>
        <authorList>
            <person name="Sorokin D.Y."/>
            <person name="Merkel A.Y."/>
            <person name="Messina E."/>
            <person name="Yakimov M."/>
        </authorList>
    </citation>
    <scope>NUCLEOTIDE SEQUENCE [LARGE SCALE GENOMIC DNA]</scope>
    <source>
        <strain evidence="7 8">AB-CW1</strain>
    </source>
</reference>